<evidence type="ECO:0000313" key="3">
    <source>
        <dbReference type="Proteomes" id="UP001153069"/>
    </source>
</evidence>
<organism evidence="2 3">
    <name type="scientific">Seminavis robusta</name>
    <dbReference type="NCBI Taxonomy" id="568900"/>
    <lineage>
        <taxon>Eukaryota</taxon>
        <taxon>Sar</taxon>
        <taxon>Stramenopiles</taxon>
        <taxon>Ochrophyta</taxon>
        <taxon>Bacillariophyta</taxon>
        <taxon>Bacillariophyceae</taxon>
        <taxon>Bacillariophycidae</taxon>
        <taxon>Naviculales</taxon>
        <taxon>Naviculaceae</taxon>
        <taxon>Seminavis</taxon>
    </lineage>
</organism>
<dbReference type="AlphaFoldDB" id="A0A9N8HW20"/>
<gene>
    <name evidence="2" type="ORF">SEMRO_1585_G284090.1</name>
</gene>
<evidence type="ECO:0000256" key="1">
    <source>
        <dbReference type="SAM" id="MobiDB-lite"/>
    </source>
</evidence>
<sequence>MSLRGRPTAKKEEGEQSQLSMVKNEPAVEALLLQYHDTKPAPNKVRKLDPLELALAAERPTKMHRAGVDEEDANESKAVNTKGKKKYSNFFTKKSQAWTYSEKRTRRQWDVTVAMLGSEEYGERSDYVQAFVEHWFQYPTVPIDRRTIAAADVALQCQMNQGNTDVSIFLVNSLCKFVDESFGQPKYRTLFLECDFVGILQNFMSLKPQDVNVVQCGLVALSTLLGNHKDAEGPKTSSVEVMTLVVQALQDFKKSEDAVAVACDALMNLLVFNREPCSKKLKELQGPRILRDVLSRAIDKGSLLAKSSIVSVLAELSVSLAETLAWESNGDLLYMVPDAMVACSKHRTHASSRHDNTATDEHATLQAKRFESLLQHGFLFLSNVTDPATSASAGRRRIRRHKLRDLIEVAKKEKYDDCAQENFLSLFYNLLSEDTFDDLRQYEKDIRAIVLDTLQLHPTSPGLLDFSFDLISIFSGKIAPKPIGEGNFFAWTIPIMDSFSARLEEGTDDDATVVLGTLCSLMKALAQLLVGHPENWERLIHVGGLGAIARVMRASPVVSDFSDIQEHGCDLLACLIQGNESALMELLRPPENDSSRPTMDHIQGLARSNVDNIREKFESSLLPELCKQVMVVMKATSRDDGIQAMGCDMLVWLISTKPETVAPLVWDDDAGMMNHLTQLCLISDNSSLLPKKCQAVLRALFDHDGETVCNKMFQAAYEVGSPDRNPAYSFVTTLRASRGVTKME</sequence>
<protein>
    <submittedName>
        <fullName evidence="2">Uncharacterized protein</fullName>
    </submittedName>
</protein>
<evidence type="ECO:0000313" key="2">
    <source>
        <dbReference type="EMBL" id="CAB9524788.1"/>
    </source>
</evidence>
<dbReference type="SUPFAM" id="SSF48371">
    <property type="entry name" value="ARM repeat"/>
    <property type="match status" value="1"/>
</dbReference>
<reference evidence="2" key="1">
    <citation type="submission" date="2020-06" db="EMBL/GenBank/DDBJ databases">
        <authorList>
            <consortium name="Plant Systems Biology data submission"/>
        </authorList>
    </citation>
    <scope>NUCLEOTIDE SEQUENCE</scope>
    <source>
        <strain evidence="2">D6</strain>
    </source>
</reference>
<dbReference type="EMBL" id="CAICTM010001583">
    <property type="protein sequence ID" value="CAB9524788.1"/>
    <property type="molecule type" value="Genomic_DNA"/>
</dbReference>
<name>A0A9N8HW20_9STRA</name>
<dbReference type="Gene3D" id="1.25.10.10">
    <property type="entry name" value="Leucine-rich Repeat Variant"/>
    <property type="match status" value="2"/>
</dbReference>
<keyword evidence="3" id="KW-1185">Reference proteome</keyword>
<dbReference type="InterPro" id="IPR011989">
    <property type="entry name" value="ARM-like"/>
</dbReference>
<feature type="region of interest" description="Disordered" evidence="1">
    <location>
        <begin position="1"/>
        <end position="23"/>
    </location>
</feature>
<comment type="caution">
    <text evidence="2">The sequence shown here is derived from an EMBL/GenBank/DDBJ whole genome shotgun (WGS) entry which is preliminary data.</text>
</comment>
<dbReference type="InterPro" id="IPR016024">
    <property type="entry name" value="ARM-type_fold"/>
</dbReference>
<proteinExistence type="predicted"/>
<dbReference type="Proteomes" id="UP001153069">
    <property type="component" value="Unassembled WGS sequence"/>
</dbReference>
<accession>A0A9N8HW20</accession>